<reference evidence="2" key="1">
    <citation type="submission" date="2022-10" db="EMBL/GenBank/DDBJ databases">
        <title>Determination and structural analysis of whole genome sequence of Sarocladium strictum F4-1.</title>
        <authorList>
            <person name="Hu L."/>
            <person name="Jiang Y."/>
        </authorList>
    </citation>
    <scope>NUCLEOTIDE SEQUENCE</scope>
    <source>
        <strain evidence="2">F4-1</strain>
    </source>
</reference>
<feature type="compositionally biased region" description="Low complexity" evidence="1">
    <location>
        <begin position="101"/>
        <end position="111"/>
    </location>
</feature>
<evidence type="ECO:0000313" key="3">
    <source>
        <dbReference type="Proteomes" id="UP001175261"/>
    </source>
</evidence>
<accession>A0AA39GNQ1</accession>
<keyword evidence="3" id="KW-1185">Reference proteome</keyword>
<evidence type="ECO:0000313" key="2">
    <source>
        <dbReference type="EMBL" id="KAK0390576.1"/>
    </source>
</evidence>
<gene>
    <name evidence="2" type="ORF">NLU13_0080</name>
</gene>
<name>A0AA39GNQ1_SARSR</name>
<feature type="region of interest" description="Disordered" evidence="1">
    <location>
        <begin position="92"/>
        <end position="113"/>
    </location>
</feature>
<dbReference type="Proteomes" id="UP001175261">
    <property type="component" value="Unassembled WGS sequence"/>
</dbReference>
<dbReference type="AlphaFoldDB" id="A0AA39GNQ1"/>
<organism evidence="2 3">
    <name type="scientific">Sarocladium strictum</name>
    <name type="common">Black bundle disease fungus</name>
    <name type="synonym">Acremonium strictum</name>
    <dbReference type="NCBI Taxonomy" id="5046"/>
    <lineage>
        <taxon>Eukaryota</taxon>
        <taxon>Fungi</taxon>
        <taxon>Dikarya</taxon>
        <taxon>Ascomycota</taxon>
        <taxon>Pezizomycotina</taxon>
        <taxon>Sordariomycetes</taxon>
        <taxon>Hypocreomycetidae</taxon>
        <taxon>Hypocreales</taxon>
        <taxon>Sarocladiaceae</taxon>
        <taxon>Sarocladium</taxon>
    </lineage>
</organism>
<dbReference type="EMBL" id="JAPDFR010000001">
    <property type="protein sequence ID" value="KAK0390576.1"/>
    <property type="molecule type" value="Genomic_DNA"/>
</dbReference>
<evidence type="ECO:0000256" key="1">
    <source>
        <dbReference type="SAM" id="MobiDB-lite"/>
    </source>
</evidence>
<protein>
    <submittedName>
        <fullName evidence="2">Uncharacterized protein</fullName>
    </submittedName>
</protein>
<comment type="caution">
    <text evidence="2">The sequence shown here is derived from an EMBL/GenBank/DDBJ whole genome shotgun (WGS) entry which is preliminary data.</text>
</comment>
<sequence length="377" mass="41894">MATHTPIERCLRAMSYTYGDFDGLSDEECKSWIPPPVPGTGDPSSRRLWTDSFGVLNLISLFLESNQGRYLILAERLARTVHEVLGRTRDGAHRLPGATEGRPLLGGLRSGRTPEKDDGQVYRELVMWMFALDRLGRAAGDARWEVLAVELGEAIHPRFTVHKLSGGMRLVGRVSCDMEDVLDVEGEEGDAEMGWAVFRIVREGTKRMVLGREVDELERVIGSEQQQQQQRMQKRRGGEGMSIWVGSLWKGSEIGRQGVERVGGVFEGLFEGVRQTLDEAASGVGLERRVEKEVGGCLGVRCWVGEGKMERRVEREMVEVTERVVRLWEERLEMGEVRGVGRGVVGVVVAGAVLPRAFRRDGLMVKKEASGTSCIDG</sequence>
<proteinExistence type="predicted"/>